<dbReference type="InterPro" id="IPR001789">
    <property type="entry name" value="Sig_transdc_resp-reg_receiver"/>
</dbReference>
<reference evidence="3 4" key="1">
    <citation type="submission" date="2015-03" db="EMBL/GenBank/DDBJ databases">
        <authorList>
            <person name="Murphy D."/>
        </authorList>
    </citation>
    <scope>NUCLEOTIDE SEQUENCE [LARGE SCALE GENOMIC DNA]</scope>
    <source>
        <strain evidence="3 4">KMM 520</strain>
    </source>
</reference>
<dbReference type="InterPro" id="IPR011006">
    <property type="entry name" value="CheY-like_superfamily"/>
</dbReference>
<dbReference type="GO" id="GO:0000160">
    <property type="term" value="P:phosphorelay signal transduction system"/>
    <property type="evidence" value="ECO:0007669"/>
    <property type="project" value="InterPro"/>
</dbReference>
<dbReference type="PROSITE" id="PS50110">
    <property type="entry name" value="RESPONSE_REGULATORY"/>
    <property type="match status" value="1"/>
</dbReference>
<evidence type="ECO:0000259" key="2">
    <source>
        <dbReference type="PROSITE" id="PS50110"/>
    </source>
</evidence>
<evidence type="ECO:0000313" key="4">
    <source>
        <dbReference type="Proteomes" id="UP000065261"/>
    </source>
</evidence>
<feature type="domain" description="Response regulatory" evidence="2">
    <location>
        <begin position="1"/>
        <end position="51"/>
    </location>
</feature>
<proteinExistence type="predicted"/>
<accession>A0A0U2WI76</accession>
<dbReference type="EMBL" id="CP011035">
    <property type="protein sequence ID" value="ALS34727.1"/>
    <property type="molecule type" value="Genomic_DNA"/>
</dbReference>
<organism evidence="3">
    <name type="scientific">Pseudoalteromonas translucida KMM 520</name>
    <dbReference type="NCBI Taxonomy" id="1315283"/>
    <lineage>
        <taxon>Bacteria</taxon>
        <taxon>Pseudomonadati</taxon>
        <taxon>Pseudomonadota</taxon>
        <taxon>Gammaproteobacteria</taxon>
        <taxon>Alteromonadales</taxon>
        <taxon>Pseudoalteromonadaceae</taxon>
        <taxon>Pseudoalteromonas</taxon>
    </lineage>
</organism>
<dbReference type="AlphaFoldDB" id="A0A0U2WI76"/>
<name>A0A0U2WI76_9GAMM</name>
<comment type="caution">
    <text evidence="1">Lacks conserved residue(s) required for the propagation of feature annotation.</text>
</comment>
<dbReference type="SUPFAM" id="SSF52172">
    <property type="entry name" value="CheY-like"/>
    <property type="match status" value="1"/>
</dbReference>
<dbReference type="KEGG" id="ptn:PTRA_b0209"/>
<dbReference type="Proteomes" id="UP000065261">
    <property type="component" value="Chromosome II"/>
</dbReference>
<sequence length="51" mass="5558">MPRLNGLEATHILRKENICSMAGTFIVALTANTSAADKYACKEAGMNLFRN</sequence>
<dbReference type="PATRIC" id="fig|1315283.4.peg.3318"/>
<evidence type="ECO:0000313" key="3">
    <source>
        <dbReference type="EMBL" id="ALS34727.1"/>
    </source>
</evidence>
<dbReference type="Gene3D" id="3.40.50.2300">
    <property type="match status" value="1"/>
</dbReference>
<evidence type="ECO:0000256" key="1">
    <source>
        <dbReference type="PROSITE-ProRule" id="PRU00169"/>
    </source>
</evidence>
<protein>
    <recommendedName>
        <fullName evidence="2">Response regulatory domain-containing protein</fullName>
    </recommendedName>
</protein>
<gene>
    <name evidence="3" type="ORF">PTRA_b0209</name>
</gene>